<dbReference type="SUPFAM" id="SSF51735">
    <property type="entry name" value="NAD(P)-binding Rossmann-fold domains"/>
    <property type="match status" value="1"/>
</dbReference>
<protein>
    <recommendedName>
        <fullName evidence="1">NAD-dependent epimerase/dehydratase domain-containing protein</fullName>
    </recommendedName>
</protein>
<sequence length="309" mass="34309">MERILVTGGAGYIGSVLTDILLREGYMITALDSLLYGPSLLALTNNPHFTFVKGDVLDEPLMKDLVAKHDAVIHLAAIVGAPACKANPALAPLVNLHSVEMLVQYLSPSQKLLFPNTNSGYGIGEKDAECTEESPLTPVSEYGKQKVAAEKIVHGMGGVSFRLATVFGMSPRMRLDLMVNDFTYRAYRDHAIVLFEEHFRRNFIHVRDVANAFVFGLRNYDRMRGQAFNVGLSDANLTKRELCERIKKHVPDFYIHSAEIGTDPDKRDYIVSNAKIESFGFKPQQSLDSGITELLKGFPMLKANPYANI</sequence>
<reference evidence="2 3" key="1">
    <citation type="journal article" date="2016" name="Nat. Commun.">
        <title>Thousands of microbial genomes shed light on interconnected biogeochemical processes in an aquifer system.</title>
        <authorList>
            <person name="Anantharaman K."/>
            <person name="Brown C.T."/>
            <person name="Hug L.A."/>
            <person name="Sharon I."/>
            <person name="Castelle C.J."/>
            <person name="Probst A.J."/>
            <person name="Thomas B.C."/>
            <person name="Singh A."/>
            <person name="Wilkins M.J."/>
            <person name="Karaoz U."/>
            <person name="Brodie E.L."/>
            <person name="Williams K.H."/>
            <person name="Hubbard S.S."/>
            <person name="Banfield J.F."/>
        </authorList>
    </citation>
    <scope>NUCLEOTIDE SEQUENCE [LARGE SCALE GENOMIC DNA]</scope>
</reference>
<dbReference type="PANTHER" id="PTHR43245">
    <property type="entry name" value="BIFUNCTIONAL POLYMYXIN RESISTANCE PROTEIN ARNA"/>
    <property type="match status" value="1"/>
</dbReference>
<dbReference type="AlphaFoldDB" id="A0A1F6EIY8"/>
<accession>A0A1F6EIY8</accession>
<dbReference type="Proteomes" id="UP000178587">
    <property type="component" value="Unassembled WGS sequence"/>
</dbReference>
<evidence type="ECO:0000313" key="3">
    <source>
        <dbReference type="Proteomes" id="UP000178587"/>
    </source>
</evidence>
<comment type="caution">
    <text evidence="2">The sequence shown here is derived from an EMBL/GenBank/DDBJ whole genome shotgun (WGS) entry which is preliminary data.</text>
</comment>
<proteinExistence type="predicted"/>
<dbReference type="CDD" id="cd08946">
    <property type="entry name" value="SDR_e"/>
    <property type="match status" value="1"/>
</dbReference>
<dbReference type="InterPro" id="IPR001509">
    <property type="entry name" value="Epimerase_deHydtase"/>
</dbReference>
<organism evidence="2 3">
    <name type="scientific">Candidatus Kaiserbacteria bacterium RIFCSPLOWO2_01_FULL_50_24</name>
    <dbReference type="NCBI Taxonomy" id="1798507"/>
    <lineage>
        <taxon>Bacteria</taxon>
        <taxon>Candidatus Kaiseribacteriota</taxon>
    </lineage>
</organism>
<gene>
    <name evidence="2" type="ORF">A3A34_02845</name>
</gene>
<feature type="domain" description="NAD-dependent epimerase/dehydratase" evidence="1">
    <location>
        <begin position="4"/>
        <end position="231"/>
    </location>
</feature>
<evidence type="ECO:0000313" key="2">
    <source>
        <dbReference type="EMBL" id="OGG73587.1"/>
    </source>
</evidence>
<dbReference type="Gene3D" id="3.40.50.720">
    <property type="entry name" value="NAD(P)-binding Rossmann-like Domain"/>
    <property type="match status" value="1"/>
</dbReference>
<dbReference type="EMBL" id="MFLU01000016">
    <property type="protein sequence ID" value="OGG73587.1"/>
    <property type="molecule type" value="Genomic_DNA"/>
</dbReference>
<dbReference type="InterPro" id="IPR050177">
    <property type="entry name" value="Lipid_A_modif_metabolic_enz"/>
</dbReference>
<dbReference type="InterPro" id="IPR036291">
    <property type="entry name" value="NAD(P)-bd_dom_sf"/>
</dbReference>
<dbReference type="Pfam" id="PF01370">
    <property type="entry name" value="Epimerase"/>
    <property type="match status" value="1"/>
</dbReference>
<dbReference type="PANTHER" id="PTHR43245:SF23">
    <property type="entry name" value="NAD(P)-BINDING DOMAIN-CONTAINING PROTEIN"/>
    <property type="match status" value="1"/>
</dbReference>
<name>A0A1F6EIY8_9BACT</name>
<dbReference type="STRING" id="1798507.A3A34_02845"/>
<evidence type="ECO:0000259" key="1">
    <source>
        <dbReference type="Pfam" id="PF01370"/>
    </source>
</evidence>